<reference evidence="1" key="2">
    <citation type="journal article" date="2021" name="Microbiome">
        <title>Successional dynamics and alternative stable states in a saline activated sludge microbial community over 9 years.</title>
        <authorList>
            <person name="Wang Y."/>
            <person name="Ye J."/>
            <person name="Ju F."/>
            <person name="Liu L."/>
            <person name="Boyd J.A."/>
            <person name="Deng Y."/>
            <person name="Parks D.H."/>
            <person name="Jiang X."/>
            <person name="Yin X."/>
            <person name="Woodcroft B.J."/>
            <person name="Tyson G.W."/>
            <person name="Hugenholtz P."/>
            <person name="Polz M.F."/>
            <person name="Zhang T."/>
        </authorList>
    </citation>
    <scope>NUCLEOTIDE SEQUENCE</scope>
    <source>
        <strain evidence="1">HKST-UBA02</strain>
    </source>
</reference>
<evidence type="ECO:0000313" key="1">
    <source>
        <dbReference type="EMBL" id="MCA9756740.1"/>
    </source>
</evidence>
<comment type="caution">
    <text evidence="1">The sequence shown here is derived from an EMBL/GenBank/DDBJ whole genome shotgun (WGS) entry which is preliminary data.</text>
</comment>
<proteinExistence type="predicted"/>
<reference evidence="1" key="1">
    <citation type="submission" date="2020-04" db="EMBL/GenBank/DDBJ databases">
        <authorList>
            <person name="Zhang T."/>
        </authorList>
    </citation>
    <scope>NUCLEOTIDE SEQUENCE</scope>
    <source>
        <strain evidence="1">HKST-UBA02</strain>
    </source>
</reference>
<evidence type="ECO:0000313" key="2">
    <source>
        <dbReference type="Proteomes" id="UP000739538"/>
    </source>
</evidence>
<dbReference type="EMBL" id="JAGQHS010000065">
    <property type="protein sequence ID" value="MCA9756740.1"/>
    <property type="molecule type" value="Genomic_DNA"/>
</dbReference>
<name>A0A956SDQ8_UNCEI</name>
<dbReference type="Proteomes" id="UP000739538">
    <property type="component" value="Unassembled WGS sequence"/>
</dbReference>
<accession>A0A956SDQ8</accession>
<organism evidence="1 2">
    <name type="scientific">Eiseniibacteriota bacterium</name>
    <dbReference type="NCBI Taxonomy" id="2212470"/>
    <lineage>
        <taxon>Bacteria</taxon>
        <taxon>Candidatus Eiseniibacteriota</taxon>
    </lineage>
</organism>
<gene>
    <name evidence="1" type="ORF">KDA27_13125</name>
</gene>
<protein>
    <submittedName>
        <fullName evidence="1">Uncharacterized protein</fullName>
    </submittedName>
</protein>
<sequence>MHASLRALMDGLVGYAGLFPPAELGLEAAVREYGAHLQSDDQWMLGDFIVPASRLAELTAWREVMAGGDRSWRFVVLPRGGDLDALESSLREDFAAMDDFEQAMEGRAAVSGIEIRLPSSIAIESAATARWMDRLHSVVRERALDVFVEPVRGTGWPEMLANTADVLSQVRTAIAGPNFGMKLRCGGVTADAFPSVDEVAEFIEVSRKFEVPFKATAGLHHPIRHHHAPLGVDMHGFVNVFAAALFASDGLLGDDLRALLAEPHASCFQWTDDRLSWKGHVIGTERIRELRAGQVANYGSCSFSEPCEDLRALGWL</sequence>
<dbReference type="AlphaFoldDB" id="A0A956SDQ8"/>